<dbReference type="EMBL" id="AUPC02000071">
    <property type="protein sequence ID" value="POG74486.1"/>
    <property type="molecule type" value="Genomic_DNA"/>
</dbReference>
<evidence type="ECO:0000313" key="1">
    <source>
        <dbReference type="EMBL" id="POG74486.1"/>
    </source>
</evidence>
<keyword evidence="2" id="KW-1185">Reference proteome</keyword>
<reference evidence="1 2" key="1">
    <citation type="journal article" date="2013" name="Proc. Natl. Acad. Sci. U.S.A.">
        <title>Genome of an arbuscular mycorrhizal fungus provides insight into the oldest plant symbiosis.</title>
        <authorList>
            <person name="Tisserant E."/>
            <person name="Malbreil M."/>
            <person name="Kuo A."/>
            <person name="Kohler A."/>
            <person name="Symeonidi A."/>
            <person name="Balestrini R."/>
            <person name="Charron P."/>
            <person name="Duensing N."/>
            <person name="Frei Dit Frey N."/>
            <person name="Gianinazzi-Pearson V."/>
            <person name="Gilbert L.B."/>
            <person name="Handa Y."/>
            <person name="Herr J.R."/>
            <person name="Hijri M."/>
            <person name="Koul R."/>
            <person name="Kawaguchi M."/>
            <person name="Krajinski F."/>
            <person name="Lammers P.J."/>
            <person name="Masclaux F.G."/>
            <person name="Murat C."/>
            <person name="Morin E."/>
            <person name="Ndikumana S."/>
            <person name="Pagni M."/>
            <person name="Petitpierre D."/>
            <person name="Requena N."/>
            <person name="Rosikiewicz P."/>
            <person name="Riley R."/>
            <person name="Saito K."/>
            <person name="San Clemente H."/>
            <person name="Shapiro H."/>
            <person name="van Tuinen D."/>
            <person name="Becard G."/>
            <person name="Bonfante P."/>
            <person name="Paszkowski U."/>
            <person name="Shachar-Hill Y.Y."/>
            <person name="Tuskan G.A."/>
            <person name="Young P.W."/>
            <person name="Sanders I.R."/>
            <person name="Henrissat B."/>
            <person name="Rensing S.A."/>
            <person name="Grigoriev I.V."/>
            <person name="Corradi N."/>
            <person name="Roux C."/>
            <person name="Martin F."/>
        </authorList>
    </citation>
    <scope>NUCLEOTIDE SEQUENCE [LARGE SCALE GENOMIC DNA]</scope>
    <source>
        <strain evidence="1 2">DAOM 197198</strain>
    </source>
</reference>
<gene>
    <name evidence="1" type="ORF">GLOIN_2v1576213</name>
</gene>
<dbReference type="Proteomes" id="UP000018888">
    <property type="component" value="Unassembled WGS sequence"/>
</dbReference>
<proteinExistence type="predicted"/>
<name>A0A2P4QA38_RHIID</name>
<accession>A0A2P4QA38</accession>
<dbReference type="AlphaFoldDB" id="A0A2P4QA38"/>
<organism evidence="1 2">
    <name type="scientific">Rhizophagus irregularis (strain DAOM 181602 / DAOM 197198 / MUCL 43194)</name>
    <name type="common">Arbuscular mycorrhizal fungus</name>
    <name type="synonym">Glomus intraradices</name>
    <dbReference type="NCBI Taxonomy" id="747089"/>
    <lineage>
        <taxon>Eukaryota</taxon>
        <taxon>Fungi</taxon>
        <taxon>Fungi incertae sedis</taxon>
        <taxon>Mucoromycota</taxon>
        <taxon>Glomeromycotina</taxon>
        <taxon>Glomeromycetes</taxon>
        <taxon>Glomerales</taxon>
        <taxon>Glomeraceae</taxon>
        <taxon>Rhizophagus</taxon>
    </lineage>
</organism>
<reference evidence="1 2" key="2">
    <citation type="journal article" date="2018" name="New Phytol.">
        <title>High intraspecific genome diversity in the model arbuscular mycorrhizal symbiont Rhizophagus irregularis.</title>
        <authorList>
            <person name="Chen E.C.H."/>
            <person name="Morin E."/>
            <person name="Beaudet D."/>
            <person name="Noel J."/>
            <person name="Yildirir G."/>
            <person name="Ndikumana S."/>
            <person name="Charron P."/>
            <person name="St-Onge C."/>
            <person name="Giorgi J."/>
            <person name="Kruger M."/>
            <person name="Marton T."/>
            <person name="Ropars J."/>
            <person name="Grigoriev I.V."/>
            <person name="Hainaut M."/>
            <person name="Henrissat B."/>
            <person name="Roux C."/>
            <person name="Martin F."/>
            <person name="Corradi N."/>
        </authorList>
    </citation>
    <scope>NUCLEOTIDE SEQUENCE [LARGE SCALE GENOMIC DNA]</scope>
    <source>
        <strain evidence="1 2">DAOM 197198</strain>
    </source>
</reference>
<evidence type="ECO:0000313" key="2">
    <source>
        <dbReference type="Proteomes" id="UP000018888"/>
    </source>
</evidence>
<sequence length="50" mass="6123">KECRDLFFFLIIKTGKICSKDESFFRLILFNIFKWVFPKYTCNNLKKILI</sequence>
<protein>
    <submittedName>
        <fullName evidence="1">Uncharacterized protein</fullName>
    </submittedName>
</protein>
<comment type="caution">
    <text evidence="1">The sequence shown here is derived from an EMBL/GenBank/DDBJ whole genome shotgun (WGS) entry which is preliminary data.</text>
</comment>
<feature type="non-terminal residue" evidence="1">
    <location>
        <position position="1"/>
    </location>
</feature>